<dbReference type="Pfam" id="PF03073">
    <property type="entry name" value="TspO_MBR"/>
    <property type="match status" value="1"/>
</dbReference>
<evidence type="ECO:0008006" key="10">
    <source>
        <dbReference type="Google" id="ProtNLM"/>
    </source>
</evidence>
<feature type="compositionally biased region" description="Basic and acidic residues" evidence="6">
    <location>
        <begin position="1"/>
        <end position="16"/>
    </location>
</feature>
<dbReference type="InterPro" id="IPR038330">
    <property type="entry name" value="TspO/MBR-related_sf"/>
</dbReference>
<evidence type="ECO:0000256" key="7">
    <source>
        <dbReference type="SAM" id="Phobius"/>
    </source>
</evidence>
<dbReference type="Proteomes" id="UP001642260">
    <property type="component" value="Unassembled WGS sequence"/>
</dbReference>
<evidence type="ECO:0000256" key="3">
    <source>
        <dbReference type="ARBA" id="ARBA00022692"/>
    </source>
</evidence>
<comment type="caution">
    <text evidence="8">The sequence shown here is derived from an EMBL/GenBank/DDBJ whole genome shotgun (WGS) entry which is preliminary data.</text>
</comment>
<feature type="region of interest" description="Disordered" evidence="6">
    <location>
        <begin position="1"/>
        <end position="36"/>
    </location>
</feature>
<comment type="subcellular location">
    <subcellularLocation>
        <location evidence="1">Membrane</location>
        <topology evidence="1">Multi-pass membrane protein</topology>
    </subcellularLocation>
</comment>
<feature type="transmembrane region" description="Helical" evidence="7">
    <location>
        <begin position="87"/>
        <end position="108"/>
    </location>
</feature>
<comment type="similarity">
    <text evidence="2">Belongs to the TspO/BZRP family.</text>
</comment>
<keyword evidence="5 7" id="KW-0472">Membrane</keyword>
<feature type="transmembrane region" description="Helical" evidence="7">
    <location>
        <begin position="47"/>
        <end position="67"/>
    </location>
</feature>
<keyword evidence="9" id="KW-1185">Reference proteome</keyword>
<evidence type="ECO:0000256" key="6">
    <source>
        <dbReference type="SAM" id="MobiDB-lite"/>
    </source>
</evidence>
<dbReference type="GO" id="GO:0033013">
    <property type="term" value="P:tetrapyrrole metabolic process"/>
    <property type="evidence" value="ECO:0007669"/>
    <property type="project" value="UniProtKB-ARBA"/>
</dbReference>
<accession>A0ABC8KYD6</accession>
<proteinExistence type="inferred from homology"/>
<reference evidence="8 9" key="1">
    <citation type="submission" date="2022-03" db="EMBL/GenBank/DDBJ databases">
        <authorList>
            <person name="Macdonald S."/>
            <person name="Ahmed S."/>
            <person name="Newling K."/>
        </authorList>
    </citation>
    <scope>NUCLEOTIDE SEQUENCE [LARGE SCALE GENOMIC DNA]</scope>
</reference>
<keyword evidence="4 7" id="KW-1133">Transmembrane helix</keyword>
<sequence>MDSQDIRYRGGDDRDAATTAMAETDRKHADDNNKGIRDQKRAMAKRGLKSLTVAVAAPVLVMLFETYFLGGGRGNRTRSSSWIPPPWVLHATRLLSSGLMGLAAWLVWVDGGFHKKPNALYLYLAQFILCLVWGPATFLVGSGLAGLVVWLGQSAALFGCYKAFNEISPVAGNLVKLCLAFAAFVAAVNVKLAIA</sequence>
<dbReference type="Gene3D" id="1.20.1260.100">
    <property type="entry name" value="TspO/MBR protein"/>
    <property type="match status" value="1"/>
</dbReference>
<name>A0ABC8KYD6_ERUVS</name>
<feature type="transmembrane region" description="Helical" evidence="7">
    <location>
        <begin position="173"/>
        <end position="194"/>
    </location>
</feature>
<keyword evidence="3 7" id="KW-0812">Transmembrane</keyword>
<dbReference type="InterPro" id="IPR004307">
    <property type="entry name" value="TspO_MBR"/>
</dbReference>
<organism evidence="8 9">
    <name type="scientific">Eruca vesicaria subsp. sativa</name>
    <name type="common">Garden rocket</name>
    <name type="synonym">Eruca sativa</name>
    <dbReference type="NCBI Taxonomy" id="29727"/>
    <lineage>
        <taxon>Eukaryota</taxon>
        <taxon>Viridiplantae</taxon>
        <taxon>Streptophyta</taxon>
        <taxon>Embryophyta</taxon>
        <taxon>Tracheophyta</taxon>
        <taxon>Spermatophyta</taxon>
        <taxon>Magnoliopsida</taxon>
        <taxon>eudicotyledons</taxon>
        <taxon>Gunneridae</taxon>
        <taxon>Pentapetalae</taxon>
        <taxon>rosids</taxon>
        <taxon>malvids</taxon>
        <taxon>Brassicales</taxon>
        <taxon>Brassicaceae</taxon>
        <taxon>Brassiceae</taxon>
        <taxon>Eruca</taxon>
    </lineage>
</organism>
<dbReference type="GO" id="GO:0016020">
    <property type="term" value="C:membrane"/>
    <property type="evidence" value="ECO:0007669"/>
    <property type="project" value="UniProtKB-SubCell"/>
</dbReference>
<evidence type="ECO:0000256" key="5">
    <source>
        <dbReference type="ARBA" id="ARBA00023136"/>
    </source>
</evidence>
<gene>
    <name evidence="8" type="ORF">ERUC_LOCUS30010</name>
</gene>
<evidence type="ECO:0000313" key="9">
    <source>
        <dbReference type="Proteomes" id="UP001642260"/>
    </source>
</evidence>
<protein>
    <recommendedName>
        <fullName evidence="10">Translocator protein homolog</fullName>
    </recommendedName>
</protein>
<evidence type="ECO:0000256" key="4">
    <source>
        <dbReference type="ARBA" id="ARBA00022989"/>
    </source>
</evidence>
<dbReference type="AlphaFoldDB" id="A0ABC8KYD6"/>
<evidence type="ECO:0000256" key="1">
    <source>
        <dbReference type="ARBA" id="ARBA00004141"/>
    </source>
</evidence>
<dbReference type="CDD" id="cd15904">
    <property type="entry name" value="TSPO_MBR"/>
    <property type="match status" value="1"/>
</dbReference>
<feature type="compositionally biased region" description="Basic and acidic residues" evidence="6">
    <location>
        <begin position="23"/>
        <end position="36"/>
    </location>
</feature>
<dbReference type="EMBL" id="CAKOAT010384043">
    <property type="protein sequence ID" value="CAH8364254.1"/>
    <property type="molecule type" value="Genomic_DNA"/>
</dbReference>
<evidence type="ECO:0000256" key="2">
    <source>
        <dbReference type="ARBA" id="ARBA00007524"/>
    </source>
</evidence>
<dbReference type="PANTHER" id="PTHR10057">
    <property type="entry name" value="PERIPHERAL-TYPE BENZODIAZEPINE RECEPTOR"/>
    <property type="match status" value="1"/>
</dbReference>
<dbReference type="PANTHER" id="PTHR10057:SF0">
    <property type="entry name" value="TRANSLOCATOR PROTEIN"/>
    <property type="match status" value="1"/>
</dbReference>
<evidence type="ECO:0000313" key="8">
    <source>
        <dbReference type="EMBL" id="CAH8364254.1"/>
    </source>
</evidence>
<dbReference type="FunFam" id="1.20.1260.100:FF:000001">
    <property type="entry name" value="translocator protein 2"/>
    <property type="match status" value="1"/>
</dbReference>